<dbReference type="OrthoDB" id="125620at2157"/>
<dbReference type="EMBL" id="AZAJ01000001">
    <property type="protein sequence ID" value="ETA66926.1"/>
    <property type="molecule type" value="Genomic_DNA"/>
</dbReference>
<dbReference type="SMART" id="SM00418">
    <property type="entry name" value="HTH_ARSR"/>
    <property type="match status" value="1"/>
</dbReference>
<dbReference type="RefSeq" id="WP_023844062.1">
    <property type="nucleotide sequence ID" value="NZ_AZAJ01000001.1"/>
</dbReference>
<dbReference type="Gene3D" id="1.10.10.10">
    <property type="entry name" value="Winged helix-like DNA-binding domain superfamily/Winged helix DNA-binding domain"/>
    <property type="match status" value="1"/>
</dbReference>
<dbReference type="GeneID" id="96960992"/>
<dbReference type="AlphaFoldDB" id="W9DU24"/>
<dbReference type="InterPro" id="IPR036388">
    <property type="entry name" value="WH-like_DNA-bd_sf"/>
</dbReference>
<proteinExistence type="predicted"/>
<dbReference type="GO" id="GO:0003700">
    <property type="term" value="F:DNA-binding transcription factor activity"/>
    <property type="evidence" value="ECO:0007669"/>
    <property type="project" value="InterPro"/>
</dbReference>
<dbReference type="SUPFAM" id="SSF46785">
    <property type="entry name" value="Winged helix' DNA-binding domain"/>
    <property type="match status" value="1"/>
</dbReference>
<dbReference type="Pfam" id="PF01022">
    <property type="entry name" value="HTH_5"/>
    <property type="match status" value="1"/>
</dbReference>
<sequence length="98" mass="11190">MVEKTNMIKVVGNETRLKILDSLSSKDKHITEIANELGISCTSISKHVRVLEEAKLVERNIFGKSHVLSLPNKVNKKIINQDYSSDLELYILDNYYLV</sequence>
<gene>
    <name evidence="2" type="ORF">MettiDRAFT_0329</name>
</gene>
<accession>W9DU24</accession>
<dbReference type="InterPro" id="IPR036390">
    <property type="entry name" value="WH_DNA-bd_sf"/>
</dbReference>
<dbReference type="PANTHER" id="PTHR38600:SF1">
    <property type="entry name" value="TRANSCRIPTIONAL REGULATORY PROTEIN"/>
    <property type="match status" value="1"/>
</dbReference>
<evidence type="ECO:0000313" key="3">
    <source>
        <dbReference type="Proteomes" id="UP000019483"/>
    </source>
</evidence>
<dbReference type="CDD" id="cd00090">
    <property type="entry name" value="HTH_ARSR"/>
    <property type="match status" value="1"/>
</dbReference>
<keyword evidence="3" id="KW-1185">Reference proteome</keyword>
<dbReference type="InterPro" id="IPR011991">
    <property type="entry name" value="ArsR-like_HTH"/>
</dbReference>
<dbReference type="STRING" id="1090322.MettiDRAFT_0329"/>
<feature type="domain" description="HTH arsR-type" evidence="1">
    <location>
        <begin position="1"/>
        <end position="90"/>
    </location>
</feature>
<reference evidence="2 3" key="1">
    <citation type="submission" date="2013-08" db="EMBL/GenBank/DDBJ databases">
        <authorList>
            <consortium name="DOE Joint Genome Institute"/>
            <person name="Eisen J."/>
            <person name="Huntemann M."/>
            <person name="Han J."/>
            <person name="Chen A."/>
            <person name="Kyrpides N."/>
            <person name="Mavromatis K."/>
            <person name="Markowitz V."/>
            <person name="Palaniappan K."/>
            <person name="Ivanova N."/>
            <person name="Schaumberg A."/>
            <person name="Pati A."/>
            <person name="Liolios K."/>
            <person name="Nordberg H.P."/>
            <person name="Cantor M.N."/>
            <person name="Hua S.X."/>
            <person name="Woyke T."/>
        </authorList>
    </citation>
    <scope>NUCLEOTIDE SEQUENCE [LARGE SCALE GENOMIC DNA]</scope>
    <source>
        <strain evidence="2 3">DSM 2278</strain>
    </source>
</reference>
<dbReference type="InterPro" id="IPR001845">
    <property type="entry name" value="HTH_ArsR_DNA-bd_dom"/>
</dbReference>
<evidence type="ECO:0000313" key="2">
    <source>
        <dbReference type="EMBL" id="ETA66926.1"/>
    </source>
</evidence>
<protein>
    <submittedName>
        <fullName evidence="2">Putative transcriptional regulator</fullName>
    </submittedName>
</protein>
<dbReference type="PANTHER" id="PTHR38600">
    <property type="entry name" value="TRANSCRIPTIONAL REGULATORY PROTEIN"/>
    <property type="match status" value="1"/>
</dbReference>
<organism evidence="2 3">
    <name type="scientific">Methanolobus tindarius DSM 2278</name>
    <dbReference type="NCBI Taxonomy" id="1090322"/>
    <lineage>
        <taxon>Archaea</taxon>
        <taxon>Methanobacteriati</taxon>
        <taxon>Methanobacteriota</taxon>
        <taxon>Stenosarchaea group</taxon>
        <taxon>Methanomicrobia</taxon>
        <taxon>Methanosarcinales</taxon>
        <taxon>Methanosarcinaceae</taxon>
        <taxon>Methanolobus</taxon>
    </lineage>
</organism>
<dbReference type="Proteomes" id="UP000019483">
    <property type="component" value="Unassembled WGS sequence"/>
</dbReference>
<evidence type="ECO:0000259" key="1">
    <source>
        <dbReference type="PROSITE" id="PS50987"/>
    </source>
</evidence>
<dbReference type="PROSITE" id="PS50987">
    <property type="entry name" value="HTH_ARSR_2"/>
    <property type="match status" value="1"/>
</dbReference>
<comment type="caution">
    <text evidence="2">The sequence shown here is derived from an EMBL/GenBank/DDBJ whole genome shotgun (WGS) entry which is preliminary data.</text>
</comment>
<name>W9DU24_METTI</name>